<evidence type="ECO:0000313" key="2">
    <source>
        <dbReference type="Proteomes" id="UP000031668"/>
    </source>
</evidence>
<keyword evidence="2" id="KW-1185">Reference proteome</keyword>
<proteinExistence type="predicted"/>
<comment type="caution">
    <text evidence="1">The sequence shown here is derived from an EMBL/GenBank/DDBJ whole genome shotgun (WGS) entry which is preliminary data.</text>
</comment>
<dbReference type="OrthoDB" id="443634at2759"/>
<dbReference type="InterPro" id="IPR036278">
    <property type="entry name" value="Sialidase_sf"/>
</dbReference>
<dbReference type="Proteomes" id="UP000031668">
    <property type="component" value="Unassembled WGS sequence"/>
</dbReference>
<evidence type="ECO:0000313" key="1">
    <source>
        <dbReference type="EMBL" id="KII73722.1"/>
    </source>
</evidence>
<evidence type="ECO:0008006" key="3">
    <source>
        <dbReference type="Google" id="ProtNLM"/>
    </source>
</evidence>
<accession>A0A0C2NI84</accession>
<gene>
    <name evidence="1" type="ORF">RF11_11020</name>
</gene>
<dbReference type="SUPFAM" id="SSF50939">
    <property type="entry name" value="Sialidases"/>
    <property type="match status" value="1"/>
</dbReference>
<protein>
    <recommendedName>
        <fullName evidence="3">Sortilin N-terminal domain-containing protein</fullName>
    </recommendedName>
</protein>
<dbReference type="InterPro" id="IPR002860">
    <property type="entry name" value="BNR_rpt"/>
</dbReference>
<sequence>MNYGKNFSAMKLEKKNGLCDDGSCHIKLSLASITNINLYFQHEWISAFKTFDNLKNKYTGKHLISFDGGQNWKLVPFSYFHVQALNQGGIVFGFDQKTKKIIYSFDEGKTYYHKTIYYINEVGKTSTPTGKFENQRFIILAKDTLYNYLLITHIDFSKVLS</sequence>
<dbReference type="EMBL" id="JWZT01000699">
    <property type="protein sequence ID" value="KII73722.1"/>
    <property type="molecule type" value="Genomic_DNA"/>
</dbReference>
<dbReference type="AlphaFoldDB" id="A0A0C2NI84"/>
<name>A0A0C2NI84_THEKT</name>
<organism evidence="1 2">
    <name type="scientific">Thelohanellus kitauei</name>
    <name type="common">Myxosporean</name>
    <dbReference type="NCBI Taxonomy" id="669202"/>
    <lineage>
        <taxon>Eukaryota</taxon>
        <taxon>Metazoa</taxon>
        <taxon>Cnidaria</taxon>
        <taxon>Myxozoa</taxon>
        <taxon>Myxosporea</taxon>
        <taxon>Bivalvulida</taxon>
        <taxon>Platysporina</taxon>
        <taxon>Myxobolidae</taxon>
        <taxon>Thelohanellus</taxon>
    </lineage>
</organism>
<dbReference type="Pfam" id="PF02012">
    <property type="entry name" value="BNR"/>
    <property type="match status" value="1"/>
</dbReference>
<reference evidence="1 2" key="1">
    <citation type="journal article" date="2014" name="Genome Biol. Evol.">
        <title>The genome of the myxosporean Thelohanellus kitauei shows adaptations to nutrient acquisition within its fish host.</title>
        <authorList>
            <person name="Yang Y."/>
            <person name="Xiong J."/>
            <person name="Zhou Z."/>
            <person name="Huo F."/>
            <person name="Miao W."/>
            <person name="Ran C."/>
            <person name="Liu Y."/>
            <person name="Zhang J."/>
            <person name="Feng J."/>
            <person name="Wang M."/>
            <person name="Wang M."/>
            <person name="Wang L."/>
            <person name="Yao B."/>
        </authorList>
    </citation>
    <scope>NUCLEOTIDE SEQUENCE [LARGE SCALE GENOMIC DNA]</scope>
    <source>
        <strain evidence="1">Wuqing</strain>
    </source>
</reference>